<proteinExistence type="predicted"/>
<gene>
    <name evidence="2" type="ORF">OCOJLMKI_5326</name>
</gene>
<dbReference type="EMBL" id="BPQP01000171">
    <property type="protein sequence ID" value="GJD98087.1"/>
    <property type="molecule type" value="Genomic_DNA"/>
</dbReference>
<reference evidence="2" key="2">
    <citation type="submission" date="2021-08" db="EMBL/GenBank/DDBJ databases">
        <authorList>
            <person name="Tani A."/>
            <person name="Ola A."/>
            <person name="Ogura Y."/>
            <person name="Katsura K."/>
            <person name="Hayashi T."/>
        </authorList>
    </citation>
    <scope>NUCLEOTIDE SEQUENCE</scope>
    <source>
        <strain evidence="2">DSM 19015</strain>
    </source>
</reference>
<evidence type="ECO:0000313" key="3">
    <source>
        <dbReference type="Proteomes" id="UP001055125"/>
    </source>
</evidence>
<name>A0ABQ4S7J0_9HYPH</name>
<dbReference type="RefSeq" id="WP_238247259.1">
    <property type="nucleotide sequence ID" value="NZ_BPQP01000171.1"/>
</dbReference>
<dbReference type="PANTHER" id="PTHR35004:SF7">
    <property type="entry name" value="INTEGRASE PROTEIN"/>
    <property type="match status" value="1"/>
</dbReference>
<protein>
    <recommendedName>
        <fullName evidence="1">Transposase for insertion sequence element IS21-like C-terminal domain-containing protein</fullName>
    </recommendedName>
</protein>
<dbReference type="Proteomes" id="UP001055125">
    <property type="component" value="Unassembled WGS sequence"/>
</dbReference>
<comment type="caution">
    <text evidence="2">The sequence shown here is derived from an EMBL/GenBank/DDBJ whole genome shotgun (WGS) entry which is preliminary data.</text>
</comment>
<keyword evidence="3" id="KW-1185">Reference proteome</keyword>
<sequence length="164" mass="17981">MAAHAAGRHVQLRAYADRICVFLNGNTVAEHVRCFGRHQTVYDSWHYLPVLARKPGALRNGEPFRDWDLPCGIARIRERLRNHVDGHRQFVSILSAVPEVSLEVVEAAALAARLFSADAVLNLLSRGRESLPPAPVATPAALTLGVEPAANCARYDAPRALEMV</sequence>
<evidence type="ECO:0000259" key="1">
    <source>
        <dbReference type="Pfam" id="PF22483"/>
    </source>
</evidence>
<dbReference type="PANTHER" id="PTHR35004">
    <property type="entry name" value="TRANSPOSASE RV3428C-RELATED"/>
    <property type="match status" value="1"/>
</dbReference>
<accession>A0ABQ4S7J0</accession>
<dbReference type="Pfam" id="PF22483">
    <property type="entry name" value="Mu-transpos_C_2"/>
    <property type="match status" value="1"/>
</dbReference>
<dbReference type="InterPro" id="IPR054353">
    <property type="entry name" value="IstA-like_C"/>
</dbReference>
<organism evidence="2 3">
    <name type="scientific">Methylobacterium iners</name>
    <dbReference type="NCBI Taxonomy" id="418707"/>
    <lineage>
        <taxon>Bacteria</taxon>
        <taxon>Pseudomonadati</taxon>
        <taxon>Pseudomonadota</taxon>
        <taxon>Alphaproteobacteria</taxon>
        <taxon>Hyphomicrobiales</taxon>
        <taxon>Methylobacteriaceae</taxon>
        <taxon>Methylobacterium</taxon>
    </lineage>
</organism>
<reference evidence="2" key="1">
    <citation type="journal article" date="2021" name="Front. Microbiol.">
        <title>Comprehensive Comparative Genomics and Phenotyping of Methylobacterium Species.</title>
        <authorList>
            <person name="Alessa O."/>
            <person name="Ogura Y."/>
            <person name="Fujitani Y."/>
            <person name="Takami H."/>
            <person name="Hayashi T."/>
            <person name="Sahin N."/>
            <person name="Tani A."/>
        </authorList>
    </citation>
    <scope>NUCLEOTIDE SEQUENCE</scope>
    <source>
        <strain evidence="2">DSM 19015</strain>
    </source>
</reference>
<feature type="domain" description="Transposase for insertion sequence element IS21-like C-terminal" evidence="1">
    <location>
        <begin position="4"/>
        <end position="43"/>
    </location>
</feature>
<evidence type="ECO:0000313" key="2">
    <source>
        <dbReference type="EMBL" id="GJD98087.1"/>
    </source>
</evidence>